<evidence type="ECO:0000256" key="5">
    <source>
        <dbReference type="SAM" id="Phobius"/>
    </source>
</evidence>
<dbReference type="AlphaFoldDB" id="A0A941EYH1"/>
<dbReference type="GO" id="GO:0016020">
    <property type="term" value="C:membrane"/>
    <property type="evidence" value="ECO:0007669"/>
    <property type="project" value="UniProtKB-SubCell"/>
</dbReference>
<keyword evidence="3 5" id="KW-1133">Transmembrane helix</keyword>
<accession>A0A941EYH1</accession>
<gene>
    <name evidence="6" type="ORF">KDL01_23835</name>
</gene>
<dbReference type="InterPro" id="IPR001940">
    <property type="entry name" value="Peptidase_S1C"/>
</dbReference>
<keyword evidence="4 5" id="KW-0472">Membrane</keyword>
<comment type="caution">
    <text evidence="6">The sequence shown here is derived from an EMBL/GenBank/DDBJ whole genome shotgun (WGS) entry which is preliminary data.</text>
</comment>
<dbReference type="GO" id="GO:0004252">
    <property type="term" value="F:serine-type endopeptidase activity"/>
    <property type="evidence" value="ECO:0007669"/>
    <property type="project" value="InterPro"/>
</dbReference>
<dbReference type="EMBL" id="JAGSOG010000136">
    <property type="protein sequence ID" value="MBR7836329.1"/>
    <property type="molecule type" value="Genomic_DNA"/>
</dbReference>
<keyword evidence="6" id="KW-0378">Hydrolase</keyword>
<name>A0A941EYH1_9ACTN</name>
<dbReference type="InterPro" id="IPR009003">
    <property type="entry name" value="Peptidase_S1_PA"/>
</dbReference>
<evidence type="ECO:0000313" key="6">
    <source>
        <dbReference type="EMBL" id="MBR7836329.1"/>
    </source>
</evidence>
<reference evidence="6" key="1">
    <citation type="submission" date="2021-04" db="EMBL/GenBank/DDBJ databases">
        <title>Genome based classification of Actinospica acidithermotolerans sp. nov., an actinobacterium isolated from an Indonesian hot spring.</title>
        <authorList>
            <person name="Kusuma A.B."/>
            <person name="Putra K.E."/>
            <person name="Nafisah S."/>
            <person name="Loh J."/>
            <person name="Nouioui I."/>
            <person name="Goodfellow M."/>
        </authorList>
    </citation>
    <scope>NUCLEOTIDE SEQUENCE</scope>
    <source>
        <strain evidence="6">CSCA 57</strain>
    </source>
</reference>
<dbReference type="InterPro" id="IPR003825">
    <property type="entry name" value="Colicin-V_CvpA"/>
</dbReference>
<keyword evidence="6" id="KW-0645">Protease</keyword>
<dbReference type="InterPro" id="IPR043504">
    <property type="entry name" value="Peptidase_S1_PA_chymotrypsin"/>
</dbReference>
<dbReference type="Pfam" id="PF02674">
    <property type="entry name" value="Colicin_V"/>
    <property type="match status" value="1"/>
</dbReference>
<dbReference type="PANTHER" id="PTHR43019:SF23">
    <property type="entry name" value="PROTEASE DO-LIKE 5, CHLOROPLASTIC"/>
    <property type="match status" value="1"/>
</dbReference>
<comment type="subcellular location">
    <subcellularLocation>
        <location evidence="1">Membrane</location>
        <topology evidence="1">Multi-pass membrane protein</topology>
    </subcellularLocation>
</comment>
<dbReference type="InterPro" id="IPR047680">
    <property type="entry name" value="MarP-like"/>
</dbReference>
<dbReference type="Pfam" id="PF13365">
    <property type="entry name" value="Trypsin_2"/>
    <property type="match status" value="1"/>
</dbReference>
<keyword evidence="2 5" id="KW-0812">Transmembrane</keyword>
<evidence type="ECO:0000256" key="2">
    <source>
        <dbReference type="ARBA" id="ARBA00022692"/>
    </source>
</evidence>
<dbReference type="Gene3D" id="2.40.10.10">
    <property type="entry name" value="Trypsin-like serine proteases"/>
    <property type="match status" value="2"/>
</dbReference>
<dbReference type="NCBIfam" id="NF033740">
    <property type="entry name" value="MarP_fam_protase"/>
    <property type="match status" value="1"/>
</dbReference>
<proteinExistence type="predicted"/>
<feature type="transmembrane region" description="Helical" evidence="5">
    <location>
        <begin position="57"/>
        <end position="80"/>
    </location>
</feature>
<sequence length="394" mass="41393">MDLLDLIIILICVGFAISGYRQGFVVGVMSFVGFVGGLLIGVWLVPDLMRRFQSSLVVSTISLCAVLALAVLGQVLATSLGGRVRREMTWRPVQAVDQGAGAVVSVVSVLLVSWFLGLALASSTMPVVVTQVHQSRILAGIQKLLPADSSSWFHSFSLVLGRSGFPQVFGPFTQETIANVPAPDPAVLHEQGVTAAESSIVKIVGDAPSCGKQIEGSGFVYAPDHIMTNAHVVGGVQNPTVQVGGVGKQYDAKVVLYDPEKDIAVLYVPNLDVPSLQFDTSGKAEDEAVVAGFPEDGSFSAVPARIRQEMDAQGQDIYDQNTVTRDIFSLYASVLQGNSGGPLLTADGEVYGVVFAKSLQDSSTGYALTANLVQSDAQRGADAVTSVDTEGCAV</sequence>
<feature type="transmembrane region" description="Helical" evidence="5">
    <location>
        <begin position="100"/>
        <end position="121"/>
    </location>
</feature>
<organism evidence="6 7">
    <name type="scientific">Actinospica durhamensis</name>
    <dbReference type="NCBI Taxonomy" id="1508375"/>
    <lineage>
        <taxon>Bacteria</taxon>
        <taxon>Bacillati</taxon>
        <taxon>Actinomycetota</taxon>
        <taxon>Actinomycetes</taxon>
        <taxon>Catenulisporales</taxon>
        <taxon>Actinospicaceae</taxon>
        <taxon>Actinospica</taxon>
    </lineage>
</organism>
<evidence type="ECO:0000256" key="1">
    <source>
        <dbReference type="ARBA" id="ARBA00004141"/>
    </source>
</evidence>
<keyword evidence="7" id="KW-1185">Reference proteome</keyword>
<feature type="transmembrane region" description="Helical" evidence="5">
    <location>
        <begin position="26"/>
        <end position="45"/>
    </location>
</feature>
<dbReference type="GO" id="GO:0009403">
    <property type="term" value="P:toxin biosynthetic process"/>
    <property type="evidence" value="ECO:0007669"/>
    <property type="project" value="InterPro"/>
</dbReference>
<evidence type="ECO:0000256" key="4">
    <source>
        <dbReference type="ARBA" id="ARBA00023136"/>
    </source>
</evidence>
<dbReference type="SUPFAM" id="SSF50494">
    <property type="entry name" value="Trypsin-like serine proteases"/>
    <property type="match status" value="1"/>
</dbReference>
<dbReference type="PANTHER" id="PTHR43019">
    <property type="entry name" value="SERINE ENDOPROTEASE DEGS"/>
    <property type="match status" value="1"/>
</dbReference>
<dbReference type="EC" id="3.4.21.-" evidence="6"/>
<dbReference type="PRINTS" id="PR00834">
    <property type="entry name" value="PROTEASES2C"/>
</dbReference>
<evidence type="ECO:0000313" key="7">
    <source>
        <dbReference type="Proteomes" id="UP000675781"/>
    </source>
</evidence>
<dbReference type="GO" id="GO:0006508">
    <property type="term" value="P:proteolysis"/>
    <property type="evidence" value="ECO:0007669"/>
    <property type="project" value="UniProtKB-KW"/>
</dbReference>
<dbReference type="Proteomes" id="UP000675781">
    <property type="component" value="Unassembled WGS sequence"/>
</dbReference>
<evidence type="ECO:0000256" key="3">
    <source>
        <dbReference type="ARBA" id="ARBA00022989"/>
    </source>
</evidence>
<dbReference type="RefSeq" id="WP_212530806.1">
    <property type="nucleotide sequence ID" value="NZ_JAGSOG010000136.1"/>
</dbReference>
<protein>
    <submittedName>
        <fullName evidence="6">MarP family serine protease</fullName>
        <ecNumber evidence="6">3.4.21.-</ecNumber>
    </submittedName>
</protein>